<dbReference type="AlphaFoldDB" id="A0A6I2UEM2"/>
<dbReference type="EMBL" id="VUNR01000002">
    <property type="protein sequence ID" value="MSU07621.1"/>
    <property type="molecule type" value="Genomic_DNA"/>
</dbReference>
<feature type="domain" description="CobW/HypB/UreG nucleotide-binding" evidence="1">
    <location>
        <begin position="9"/>
        <end position="174"/>
    </location>
</feature>
<proteinExistence type="predicted"/>
<feature type="domain" description="DUF1980" evidence="2">
    <location>
        <begin position="192"/>
        <end position="318"/>
    </location>
</feature>
<sequence length="320" mass="37139">MSEKQNVPVYYFLGLLESGKTSVIIDFLANNQFGKAECNLIIMGEEGEEEIDEELLAKSHAKIITVEDIEELTPEFYQELQDKYHPSSILFEANGMWNAGDFMNIPMPEEWFDFQNVGLVNAETFEVYQKNMKDRFVDLFRYCELIIFNRCDHNTRQQDIRRNVRVVNRRANVIFESELPDFVEEEPELPFDNTKDVIDLDFDDYGAWFVDMQDHPETYDKKRMIFDGYICSAEKKGKVHYGVGRVGMACCAEDMMFLGIAGAGAPFRQLNHKQNERKWGQITGVVHCKLGSDGEVENLSFKVEEFKEKAKPQDTIVYFN</sequence>
<accession>A0A6I2UEM2</accession>
<keyword evidence="4" id="KW-1185">Reference proteome</keyword>
<reference evidence="3 4" key="1">
    <citation type="submission" date="2019-08" db="EMBL/GenBank/DDBJ databases">
        <title>In-depth cultivation of the pig gut microbiome towards novel bacterial diversity and tailored functional studies.</title>
        <authorList>
            <person name="Wylensek D."/>
            <person name="Hitch T.C.A."/>
            <person name="Clavel T."/>
        </authorList>
    </citation>
    <scope>NUCLEOTIDE SEQUENCE [LARGE SCALE GENOMIC DNA]</scope>
    <source>
        <strain evidence="3 4">WCA-693-APC-5D-A</strain>
    </source>
</reference>
<evidence type="ECO:0000313" key="3">
    <source>
        <dbReference type="EMBL" id="MSU07621.1"/>
    </source>
</evidence>
<dbReference type="InterPro" id="IPR027417">
    <property type="entry name" value="P-loop_NTPase"/>
</dbReference>
<organism evidence="3 4">
    <name type="scientific">Anaerovibrio slackiae</name>
    <dbReference type="NCBI Taxonomy" id="2652309"/>
    <lineage>
        <taxon>Bacteria</taxon>
        <taxon>Bacillati</taxon>
        <taxon>Bacillota</taxon>
        <taxon>Negativicutes</taxon>
        <taxon>Selenomonadales</taxon>
        <taxon>Selenomonadaceae</taxon>
        <taxon>Anaerovibrio</taxon>
    </lineage>
</organism>
<evidence type="ECO:0000313" key="4">
    <source>
        <dbReference type="Proteomes" id="UP000433181"/>
    </source>
</evidence>
<evidence type="ECO:0000259" key="1">
    <source>
        <dbReference type="Pfam" id="PF02492"/>
    </source>
</evidence>
<dbReference type="GeneID" id="96777530"/>
<name>A0A6I2UEM2_9FIRM</name>
<gene>
    <name evidence="3" type="ORF">FYJ84_01240</name>
</gene>
<dbReference type="Gene3D" id="3.40.50.300">
    <property type="entry name" value="P-loop containing nucleotide triphosphate hydrolases"/>
    <property type="match status" value="1"/>
</dbReference>
<evidence type="ECO:0000259" key="2">
    <source>
        <dbReference type="Pfam" id="PF21537"/>
    </source>
</evidence>
<dbReference type="Proteomes" id="UP000433181">
    <property type="component" value="Unassembled WGS sequence"/>
</dbReference>
<dbReference type="RefSeq" id="WP_154405338.1">
    <property type="nucleotide sequence ID" value="NZ_JAQXJM010000021.1"/>
</dbReference>
<comment type="caution">
    <text evidence="3">The sequence shown here is derived from an EMBL/GenBank/DDBJ whole genome shotgun (WGS) entry which is preliminary data.</text>
</comment>
<dbReference type="InterPro" id="IPR003495">
    <property type="entry name" value="CobW/HypB/UreG_nucleotide-bd"/>
</dbReference>
<dbReference type="Pfam" id="PF21537">
    <property type="entry name" value="DUF1980_C"/>
    <property type="match status" value="1"/>
</dbReference>
<dbReference type="InterPro" id="IPR048447">
    <property type="entry name" value="DUF1980_C"/>
</dbReference>
<protein>
    <submittedName>
        <fullName evidence="3">Uncharacterized protein</fullName>
    </submittedName>
</protein>
<dbReference type="Pfam" id="PF02492">
    <property type="entry name" value="cobW"/>
    <property type="match status" value="1"/>
</dbReference>